<evidence type="ECO:0000256" key="13">
    <source>
        <dbReference type="RuleBase" id="RU003694"/>
    </source>
</evidence>
<organism evidence="15 16">
    <name type="scientific">Elongatibacter sediminis</name>
    <dbReference type="NCBI Taxonomy" id="3119006"/>
    <lineage>
        <taxon>Bacteria</taxon>
        <taxon>Pseudomonadati</taxon>
        <taxon>Pseudomonadota</taxon>
        <taxon>Gammaproteobacteria</taxon>
        <taxon>Chromatiales</taxon>
        <taxon>Wenzhouxiangellaceae</taxon>
        <taxon>Elongatibacter</taxon>
    </lineage>
</organism>
<evidence type="ECO:0000256" key="10">
    <source>
        <dbReference type="ARBA" id="ARBA00023315"/>
    </source>
</evidence>
<dbReference type="SUPFAM" id="SSF53901">
    <property type="entry name" value="Thiolase-like"/>
    <property type="match status" value="2"/>
</dbReference>
<evidence type="ECO:0000256" key="2">
    <source>
        <dbReference type="ARBA" id="ARBA00008467"/>
    </source>
</evidence>
<name>A0AAW9RE12_9GAMM</name>
<comment type="function">
    <text evidence="11">Involved in the type II fatty acid elongation cycle. Catalyzes the elongation of a wide range of acyl-ACP by the addition of two carbons from malonyl-ACP to an acyl acceptor. Can efficiently catalyze the conversion of palmitoleoyl-ACP (cis-hexadec-9-enoyl-ACP) to cis-vaccenoyl-ACP (cis-octadec-11-enoyl-ACP), an essential step in the thermal regulation of fatty acid composition.</text>
</comment>
<dbReference type="RefSeq" id="WP_354695675.1">
    <property type="nucleotide sequence ID" value="NZ_JAZHOG010000007.1"/>
</dbReference>
<keyword evidence="5 11" id="KW-0444">Lipid biosynthesis</keyword>
<comment type="caution">
    <text evidence="15">The sequence shown here is derived from an EMBL/GenBank/DDBJ whole genome shotgun (WGS) entry which is preliminary data.</text>
</comment>
<evidence type="ECO:0000256" key="8">
    <source>
        <dbReference type="ARBA" id="ARBA00023098"/>
    </source>
</evidence>
<dbReference type="GO" id="GO:0005829">
    <property type="term" value="C:cytosol"/>
    <property type="evidence" value="ECO:0007669"/>
    <property type="project" value="TreeGrafter"/>
</dbReference>
<comment type="similarity">
    <text evidence="2 11 13">Belongs to the thiolase-like superfamily. Beta-ketoacyl-ACP synthases family.</text>
</comment>
<evidence type="ECO:0000256" key="5">
    <source>
        <dbReference type="ARBA" id="ARBA00022516"/>
    </source>
</evidence>
<evidence type="ECO:0000313" key="16">
    <source>
        <dbReference type="Proteomes" id="UP001359886"/>
    </source>
</evidence>
<dbReference type="Gene3D" id="3.40.47.10">
    <property type="match status" value="1"/>
</dbReference>
<dbReference type="Pfam" id="PF02801">
    <property type="entry name" value="Ketoacyl-synt_C"/>
    <property type="match status" value="1"/>
</dbReference>
<proteinExistence type="inferred from homology"/>
<dbReference type="InterPro" id="IPR018201">
    <property type="entry name" value="Ketoacyl_synth_AS"/>
</dbReference>
<evidence type="ECO:0000256" key="11">
    <source>
        <dbReference type="PIRNR" id="PIRNR000447"/>
    </source>
</evidence>
<keyword evidence="6 11" id="KW-0808">Transferase</keyword>
<dbReference type="PANTHER" id="PTHR11712">
    <property type="entry name" value="POLYKETIDE SYNTHASE-RELATED"/>
    <property type="match status" value="1"/>
</dbReference>
<feature type="domain" description="Ketosynthase family 3 (KS3)" evidence="14">
    <location>
        <begin position="3"/>
        <end position="413"/>
    </location>
</feature>
<dbReference type="Proteomes" id="UP001359886">
    <property type="component" value="Unassembled WGS sequence"/>
</dbReference>
<gene>
    <name evidence="15" type="primary">fabF</name>
    <name evidence="15" type="ORF">V3330_12045</name>
</gene>
<dbReference type="InterPro" id="IPR016039">
    <property type="entry name" value="Thiolase-like"/>
</dbReference>
<comment type="pathway">
    <text evidence="1 11">Lipid metabolism; fatty acid biosynthesis.</text>
</comment>
<dbReference type="GO" id="GO:0004315">
    <property type="term" value="F:3-oxoacyl-[acyl-carrier-protein] synthase activity"/>
    <property type="evidence" value="ECO:0007669"/>
    <property type="project" value="UniProtKB-UniRule"/>
</dbReference>
<sequence>MTQRRIVVTGMGLISPVGNTVASSWDAICNGRSGIGPLTEFDASPLGTRIAGEIRDFDVTEYIPEKEARRYDKFMHYGISASIQAIHDAGLETSEVAVDPERVGLALGAGIGGIATIEQTMLLYQERGPRRVSPFYIPGSIVNMISGMLSIKFGYKGPNIAIVTACTTATHNIGMAARMIRYGDADVMIAGGAEYGTTPTAMAGFISAKATSRRNEEPEAASRPWDRDRDGFVLSNGAGVLVVEELEHARRRGANILAELTGFGMSGDAHHMTAPSADGEGAARCMRIALEDAHTDPSAVDYINAHATSTGLGDRAETEAIKTTLGNHAIQVAVSSTKSMTGHLLGAAGGAEAIFTILAIRDGILPPTINLENPDEGCDLDYVPNEARESPVNVALSNSFGFGGTNGTLVFSRYRD</sequence>
<protein>
    <recommendedName>
        <fullName evidence="4 11">3-oxoacyl-[acyl-carrier-protein] synthase 2</fullName>
        <ecNumber evidence="3 11">2.3.1.179</ecNumber>
    </recommendedName>
</protein>
<evidence type="ECO:0000256" key="12">
    <source>
        <dbReference type="PIRSR" id="PIRSR000447-1"/>
    </source>
</evidence>
<comment type="catalytic activity">
    <reaction evidence="11">
        <text>(9Z)-hexadecenoyl-[ACP] + malonyl-[ACP] + H(+) = 3-oxo-(11Z)-octadecenoyl-[ACP] + holo-[ACP] + CO2</text>
        <dbReference type="Rhea" id="RHEA:55040"/>
        <dbReference type="Rhea" id="RHEA-COMP:9623"/>
        <dbReference type="Rhea" id="RHEA-COMP:9685"/>
        <dbReference type="Rhea" id="RHEA-COMP:10800"/>
        <dbReference type="Rhea" id="RHEA-COMP:14074"/>
        <dbReference type="ChEBI" id="CHEBI:15378"/>
        <dbReference type="ChEBI" id="CHEBI:16526"/>
        <dbReference type="ChEBI" id="CHEBI:64479"/>
        <dbReference type="ChEBI" id="CHEBI:78449"/>
        <dbReference type="ChEBI" id="CHEBI:83989"/>
        <dbReference type="ChEBI" id="CHEBI:138538"/>
        <dbReference type="EC" id="2.3.1.179"/>
    </reaction>
</comment>
<evidence type="ECO:0000256" key="4">
    <source>
        <dbReference type="ARBA" id="ARBA00014657"/>
    </source>
</evidence>
<dbReference type="PROSITE" id="PS00606">
    <property type="entry name" value="KS3_1"/>
    <property type="match status" value="1"/>
</dbReference>
<evidence type="ECO:0000259" key="14">
    <source>
        <dbReference type="PROSITE" id="PS52004"/>
    </source>
</evidence>
<dbReference type="FunFam" id="3.40.47.10:FF:000009">
    <property type="entry name" value="3-oxoacyl-[acyl-carrier-protein] synthase 2"/>
    <property type="match status" value="1"/>
</dbReference>
<evidence type="ECO:0000256" key="3">
    <source>
        <dbReference type="ARBA" id="ARBA00012356"/>
    </source>
</evidence>
<dbReference type="GO" id="GO:0006633">
    <property type="term" value="P:fatty acid biosynthetic process"/>
    <property type="evidence" value="ECO:0007669"/>
    <property type="project" value="UniProtKB-UniRule"/>
</dbReference>
<keyword evidence="7" id="KW-0276">Fatty acid metabolism</keyword>
<comment type="catalytic activity">
    <reaction evidence="11">
        <text>a fatty acyl-[ACP] + malonyl-[ACP] + H(+) = a 3-oxoacyl-[ACP] + holo-[ACP] + CO2</text>
        <dbReference type="Rhea" id="RHEA:22836"/>
        <dbReference type="Rhea" id="RHEA-COMP:9623"/>
        <dbReference type="Rhea" id="RHEA-COMP:9685"/>
        <dbReference type="Rhea" id="RHEA-COMP:9916"/>
        <dbReference type="Rhea" id="RHEA-COMP:14125"/>
        <dbReference type="ChEBI" id="CHEBI:15378"/>
        <dbReference type="ChEBI" id="CHEBI:16526"/>
        <dbReference type="ChEBI" id="CHEBI:64479"/>
        <dbReference type="ChEBI" id="CHEBI:78449"/>
        <dbReference type="ChEBI" id="CHEBI:78776"/>
        <dbReference type="ChEBI" id="CHEBI:138651"/>
    </reaction>
</comment>
<dbReference type="AlphaFoldDB" id="A0AAW9RE12"/>
<dbReference type="InterPro" id="IPR017568">
    <property type="entry name" value="3-oxoacyl-ACP_synth-2"/>
</dbReference>
<evidence type="ECO:0000256" key="9">
    <source>
        <dbReference type="ARBA" id="ARBA00023160"/>
    </source>
</evidence>
<dbReference type="EMBL" id="JAZHOG010000007">
    <property type="protein sequence ID" value="MEJ8568357.1"/>
    <property type="molecule type" value="Genomic_DNA"/>
</dbReference>
<accession>A0AAW9RE12</accession>
<dbReference type="InterPro" id="IPR014030">
    <property type="entry name" value="Ketoacyl_synth_N"/>
</dbReference>
<dbReference type="NCBIfam" id="TIGR03150">
    <property type="entry name" value="fabF"/>
    <property type="match status" value="1"/>
</dbReference>
<dbReference type="PIRSF" id="PIRSF000447">
    <property type="entry name" value="KAS_II"/>
    <property type="match status" value="1"/>
</dbReference>
<keyword evidence="9 11" id="KW-0275">Fatty acid biosynthesis</keyword>
<keyword evidence="16" id="KW-1185">Reference proteome</keyword>
<dbReference type="InterPro" id="IPR014031">
    <property type="entry name" value="Ketoacyl_synth_C"/>
</dbReference>
<dbReference type="InterPro" id="IPR000794">
    <property type="entry name" value="Beta-ketoacyl_synthase"/>
</dbReference>
<feature type="active site" description="For beta-ketoacyl synthase activity" evidence="12">
    <location>
        <position position="166"/>
    </location>
</feature>
<reference evidence="15 16" key="1">
    <citation type="submission" date="2024-02" db="EMBL/GenBank/DDBJ databases">
        <title>A novel Wenzhouxiangellaceae bacterium, isolated from coastal sediments.</title>
        <authorList>
            <person name="Du Z.-J."/>
            <person name="Ye Y.-Q."/>
            <person name="Zhang X.-Y."/>
        </authorList>
    </citation>
    <scope>NUCLEOTIDE SEQUENCE [LARGE SCALE GENOMIC DNA]</scope>
    <source>
        <strain evidence="15 16">CH-27</strain>
    </source>
</reference>
<keyword evidence="8" id="KW-0443">Lipid metabolism</keyword>
<keyword evidence="10 11" id="KW-0012">Acyltransferase</keyword>
<dbReference type="NCBIfam" id="NF004970">
    <property type="entry name" value="PRK06333.1"/>
    <property type="match status" value="1"/>
</dbReference>
<dbReference type="SMART" id="SM00825">
    <property type="entry name" value="PKS_KS"/>
    <property type="match status" value="1"/>
</dbReference>
<dbReference type="NCBIfam" id="NF005589">
    <property type="entry name" value="PRK07314.1"/>
    <property type="match status" value="1"/>
</dbReference>
<evidence type="ECO:0000256" key="7">
    <source>
        <dbReference type="ARBA" id="ARBA00022832"/>
    </source>
</evidence>
<dbReference type="EC" id="2.3.1.179" evidence="3 11"/>
<dbReference type="Pfam" id="PF00109">
    <property type="entry name" value="ketoacyl-synt"/>
    <property type="match status" value="1"/>
</dbReference>
<dbReference type="CDD" id="cd00834">
    <property type="entry name" value="KAS_I_II"/>
    <property type="match status" value="1"/>
</dbReference>
<dbReference type="PANTHER" id="PTHR11712:SF336">
    <property type="entry name" value="3-OXOACYL-[ACYL-CARRIER-PROTEIN] SYNTHASE, MITOCHONDRIAL"/>
    <property type="match status" value="1"/>
</dbReference>
<evidence type="ECO:0000256" key="1">
    <source>
        <dbReference type="ARBA" id="ARBA00005194"/>
    </source>
</evidence>
<evidence type="ECO:0000256" key="6">
    <source>
        <dbReference type="ARBA" id="ARBA00022679"/>
    </source>
</evidence>
<dbReference type="InterPro" id="IPR020841">
    <property type="entry name" value="PKS_Beta-ketoAc_synthase_dom"/>
</dbReference>
<dbReference type="PROSITE" id="PS52004">
    <property type="entry name" value="KS3_2"/>
    <property type="match status" value="1"/>
</dbReference>
<evidence type="ECO:0000313" key="15">
    <source>
        <dbReference type="EMBL" id="MEJ8568357.1"/>
    </source>
</evidence>